<comment type="caution">
    <text evidence="2">The sequence shown here is derived from an EMBL/GenBank/DDBJ whole genome shotgun (WGS) entry which is preliminary data.</text>
</comment>
<evidence type="ECO:0000313" key="2">
    <source>
        <dbReference type="EMBL" id="KAK1543846.1"/>
    </source>
</evidence>
<keyword evidence="3" id="KW-1185">Reference proteome</keyword>
<dbReference type="PANTHER" id="PTHR43591">
    <property type="entry name" value="METHYLTRANSFERASE"/>
    <property type="match status" value="1"/>
</dbReference>
<protein>
    <submittedName>
        <fullName evidence="2">Methyltransferase</fullName>
    </submittedName>
</protein>
<dbReference type="SUPFAM" id="SSF53335">
    <property type="entry name" value="S-adenosyl-L-methionine-dependent methyltransferases"/>
    <property type="match status" value="1"/>
</dbReference>
<sequence>MDDAPHAQQGIYFNPSLPPGMPVMAPIEEMTDNLEAEDASMISDDSASIDDQMYYSCVSVRLSLRQWLTLGSSTYTASLSAVTYPVEFGRRYHAYRHGAYYLPNDDDEMDRLDMTHNLTLKMLDDQLYLAPLVKQNIRKILDIGTGTGIWAMEMGDLFPNAEVRNPREDGMSPREGQELNTLHVHRVPPNVKFEIDDVESPWIGDRKYDFIFCRYMIGSIADYPRLIRNIYDNLNPGGWAEFTDMSGKYYSADGTLSEEHATYKWNNMLMDTIASMGGESRPGPQLEGWVREAADFRNVVHRKYILPIGPWPKDPHYRELGLINLIQILEGLEGFSMRTFCGVLGWSKVQAEVMLAQVRNELKAVHMFHAQFHIHSVVAQKPYE</sequence>
<keyword evidence="2" id="KW-0808">Transferase</keyword>
<comment type="similarity">
    <text evidence="1">Belongs to the methyltransferase superfamily. LaeA methyltransferase family.</text>
</comment>
<dbReference type="Gene3D" id="3.40.50.150">
    <property type="entry name" value="Vaccinia Virus protein VP39"/>
    <property type="match status" value="1"/>
</dbReference>
<dbReference type="GeneID" id="85372658"/>
<evidence type="ECO:0000313" key="3">
    <source>
        <dbReference type="Proteomes" id="UP001241169"/>
    </source>
</evidence>
<dbReference type="CDD" id="cd02440">
    <property type="entry name" value="AdoMet_MTases"/>
    <property type="match status" value="1"/>
</dbReference>
<dbReference type="GO" id="GO:0032259">
    <property type="term" value="P:methylation"/>
    <property type="evidence" value="ECO:0007669"/>
    <property type="project" value="UniProtKB-KW"/>
</dbReference>
<dbReference type="Pfam" id="PF13489">
    <property type="entry name" value="Methyltransf_23"/>
    <property type="match status" value="1"/>
</dbReference>
<evidence type="ECO:0000256" key="1">
    <source>
        <dbReference type="ARBA" id="ARBA00038158"/>
    </source>
</evidence>
<gene>
    <name evidence="2" type="ORF">CPAR01_04479</name>
</gene>
<name>A0ABQ9SXY6_9PEZI</name>
<dbReference type="GO" id="GO:0008168">
    <property type="term" value="F:methyltransferase activity"/>
    <property type="evidence" value="ECO:0007669"/>
    <property type="project" value="UniProtKB-KW"/>
</dbReference>
<proteinExistence type="inferred from homology"/>
<organism evidence="2 3">
    <name type="scientific">Colletotrichum paranaense</name>
    <dbReference type="NCBI Taxonomy" id="1914294"/>
    <lineage>
        <taxon>Eukaryota</taxon>
        <taxon>Fungi</taxon>
        <taxon>Dikarya</taxon>
        <taxon>Ascomycota</taxon>
        <taxon>Pezizomycotina</taxon>
        <taxon>Sordariomycetes</taxon>
        <taxon>Hypocreomycetidae</taxon>
        <taxon>Glomerellales</taxon>
        <taxon>Glomerellaceae</taxon>
        <taxon>Colletotrichum</taxon>
        <taxon>Colletotrichum acutatum species complex</taxon>
    </lineage>
</organism>
<dbReference type="Proteomes" id="UP001241169">
    <property type="component" value="Unassembled WGS sequence"/>
</dbReference>
<keyword evidence="2" id="KW-0489">Methyltransferase</keyword>
<dbReference type="RefSeq" id="XP_060352965.1">
    <property type="nucleotide sequence ID" value="XM_060488759.1"/>
</dbReference>
<dbReference type="PANTHER" id="PTHR43591:SF10">
    <property type="entry name" value="ABC TRANSMEMBRANE TYPE-1 DOMAIN-CONTAINING PROTEIN-RELATED"/>
    <property type="match status" value="1"/>
</dbReference>
<reference evidence="2 3" key="1">
    <citation type="submission" date="2016-10" db="EMBL/GenBank/DDBJ databases">
        <title>The genome sequence of Colletotrichum fioriniae PJ7.</title>
        <authorList>
            <person name="Baroncelli R."/>
        </authorList>
    </citation>
    <scope>NUCLEOTIDE SEQUENCE [LARGE SCALE GENOMIC DNA]</scope>
    <source>
        <strain evidence="2 3">IMI 384185</strain>
    </source>
</reference>
<dbReference type="InterPro" id="IPR029063">
    <property type="entry name" value="SAM-dependent_MTases_sf"/>
</dbReference>
<dbReference type="EMBL" id="MOPA01000003">
    <property type="protein sequence ID" value="KAK1543846.1"/>
    <property type="molecule type" value="Genomic_DNA"/>
</dbReference>
<accession>A0ABQ9SXY6</accession>